<keyword evidence="3" id="KW-1185">Reference proteome</keyword>
<comment type="caution">
    <text evidence="2">The sequence shown here is derived from an EMBL/GenBank/DDBJ whole genome shotgun (WGS) entry which is preliminary data.</text>
</comment>
<dbReference type="EMBL" id="QAPG01000069">
    <property type="protein sequence ID" value="TDZ33238.1"/>
    <property type="molecule type" value="Genomic_DNA"/>
</dbReference>
<evidence type="ECO:0000256" key="1">
    <source>
        <dbReference type="SAM" id="MobiDB-lite"/>
    </source>
</evidence>
<evidence type="ECO:0000313" key="3">
    <source>
        <dbReference type="Proteomes" id="UP000295083"/>
    </source>
</evidence>
<reference evidence="2 3" key="1">
    <citation type="submission" date="2018-11" db="EMBL/GenBank/DDBJ databases">
        <title>Genome sequence and assembly of Colletotrichum spinosum.</title>
        <authorList>
            <person name="Gan P."/>
            <person name="Shirasu K."/>
        </authorList>
    </citation>
    <scope>NUCLEOTIDE SEQUENCE [LARGE SCALE GENOMIC DNA]</scope>
    <source>
        <strain evidence="2 3">CBS 515.97</strain>
    </source>
</reference>
<protein>
    <submittedName>
        <fullName evidence="2">Uncharacterized protein</fullName>
    </submittedName>
</protein>
<accession>A0A4R8Q508</accession>
<name>A0A4R8Q508_9PEZI</name>
<proteinExistence type="predicted"/>
<feature type="region of interest" description="Disordered" evidence="1">
    <location>
        <begin position="1"/>
        <end position="40"/>
    </location>
</feature>
<dbReference type="AlphaFoldDB" id="A0A4R8Q508"/>
<organism evidence="2 3">
    <name type="scientific">Colletotrichum spinosum</name>
    <dbReference type="NCBI Taxonomy" id="1347390"/>
    <lineage>
        <taxon>Eukaryota</taxon>
        <taxon>Fungi</taxon>
        <taxon>Dikarya</taxon>
        <taxon>Ascomycota</taxon>
        <taxon>Pezizomycotina</taxon>
        <taxon>Sordariomycetes</taxon>
        <taxon>Hypocreomycetidae</taxon>
        <taxon>Glomerellales</taxon>
        <taxon>Glomerellaceae</taxon>
        <taxon>Colletotrichum</taxon>
        <taxon>Colletotrichum orbiculare species complex</taxon>
    </lineage>
</organism>
<sequence length="200" mass="22837">MSSSTQANPTWRFPNHQEKYPGAGLPAKSNHHLVSNENSDDITQPSAVEFLSLEYKRWCREREAEKARLAEMLFFTPVTDDEAEARERQNLEQYYRLKIQCLASNLRLARKRNAAELHKTKPELKRLRRDGPKPNLDRAKIYPKKGGISNGLPKRCRMYGRPQPLVLWEDDGTAETDGTASPVNEAVSRLTDSFRGLATL</sequence>
<evidence type="ECO:0000313" key="2">
    <source>
        <dbReference type="EMBL" id="TDZ33238.1"/>
    </source>
</evidence>
<gene>
    <name evidence="2" type="ORF">C8035_v011468</name>
</gene>
<dbReference type="Proteomes" id="UP000295083">
    <property type="component" value="Unassembled WGS sequence"/>
</dbReference>